<name>A0ABQ6N8S6_9STRA</name>
<organism evidence="9 10">
    <name type="scientific">Tetraparma gracilis</name>
    <dbReference type="NCBI Taxonomy" id="2962635"/>
    <lineage>
        <taxon>Eukaryota</taxon>
        <taxon>Sar</taxon>
        <taxon>Stramenopiles</taxon>
        <taxon>Ochrophyta</taxon>
        <taxon>Bolidophyceae</taxon>
        <taxon>Parmales</taxon>
        <taxon>Triparmaceae</taxon>
        <taxon>Tetraparma</taxon>
    </lineage>
</organism>
<dbReference type="InterPro" id="IPR009057">
    <property type="entry name" value="Homeodomain-like_sf"/>
</dbReference>
<dbReference type="CDD" id="cd00167">
    <property type="entry name" value="SANT"/>
    <property type="match status" value="2"/>
</dbReference>
<feature type="region of interest" description="Disordered" evidence="5">
    <location>
        <begin position="321"/>
        <end position="342"/>
    </location>
</feature>
<feature type="compositionally biased region" description="Low complexity" evidence="5">
    <location>
        <begin position="608"/>
        <end position="619"/>
    </location>
</feature>
<feature type="domain" description="HTH myb-type" evidence="8">
    <location>
        <begin position="284"/>
        <end position="332"/>
    </location>
</feature>
<feature type="region of interest" description="Disordered" evidence="5">
    <location>
        <begin position="552"/>
        <end position="619"/>
    </location>
</feature>
<feature type="domain" description="Myb-like" evidence="6">
    <location>
        <begin position="278"/>
        <end position="328"/>
    </location>
</feature>
<reference evidence="9 10" key="1">
    <citation type="journal article" date="2023" name="Commun. Biol.">
        <title>Genome analysis of Parmales, the sister group of diatoms, reveals the evolutionary specialization of diatoms from phago-mixotrophs to photoautotrophs.</title>
        <authorList>
            <person name="Ban H."/>
            <person name="Sato S."/>
            <person name="Yoshikawa S."/>
            <person name="Yamada K."/>
            <person name="Nakamura Y."/>
            <person name="Ichinomiya M."/>
            <person name="Sato N."/>
            <person name="Blanc-Mathieu R."/>
            <person name="Endo H."/>
            <person name="Kuwata A."/>
            <person name="Ogata H."/>
        </authorList>
    </citation>
    <scope>NUCLEOTIDE SEQUENCE [LARGE SCALE GENOMIC DNA]</scope>
</reference>
<dbReference type="EMBL" id="BRYB01002343">
    <property type="protein sequence ID" value="GMI43442.1"/>
    <property type="molecule type" value="Genomic_DNA"/>
</dbReference>
<dbReference type="InterPro" id="IPR001005">
    <property type="entry name" value="SANT/Myb"/>
</dbReference>
<feature type="domain" description="SANT" evidence="7">
    <location>
        <begin position="281"/>
        <end position="332"/>
    </location>
</feature>
<feature type="region of interest" description="Disordered" evidence="5">
    <location>
        <begin position="224"/>
        <end position="293"/>
    </location>
</feature>
<evidence type="ECO:0000256" key="4">
    <source>
        <dbReference type="ARBA" id="ARBA00023242"/>
    </source>
</evidence>
<comment type="caution">
    <text evidence="9">The sequence shown here is derived from an EMBL/GenBank/DDBJ whole genome shotgun (WGS) entry which is preliminary data.</text>
</comment>
<keyword evidence="3" id="KW-0804">Transcription</keyword>
<evidence type="ECO:0000256" key="3">
    <source>
        <dbReference type="ARBA" id="ARBA00023163"/>
    </source>
</evidence>
<feature type="domain" description="Myb-like" evidence="6">
    <location>
        <begin position="341"/>
        <end position="380"/>
    </location>
</feature>
<evidence type="ECO:0000259" key="7">
    <source>
        <dbReference type="PROSITE" id="PS51293"/>
    </source>
</evidence>
<evidence type="ECO:0000313" key="9">
    <source>
        <dbReference type="EMBL" id="GMI43442.1"/>
    </source>
</evidence>
<keyword evidence="4" id="KW-0539">Nucleus</keyword>
<dbReference type="PROSITE" id="PS51294">
    <property type="entry name" value="HTH_MYB"/>
    <property type="match status" value="2"/>
</dbReference>
<evidence type="ECO:0000259" key="6">
    <source>
        <dbReference type="PROSITE" id="PS50090"/>
    </source>
</evidence>
<dbReference type="Proteomes" id="UP001165060">
    <property type="component" value="Unassembled WGS sequence"/>
</dbReference>
<dbReference type="Pfam" id="PF00249">
    <property type="entry name" value="Myb_DNA-binding"/>
    <property type="match status" value="2"/>
</dbReference>
<evidence type="ECO:0000313" key="10">
    <source>
        <dbReference type="Proteomes" id="UP001165060"/>
    </source>
</evidence>
<feature type="compositionally biased region" description="Low complexity" evidence="5">
    <location>
        <begin position="552"/>
        <end position="588"/>
    </location>
</feature>
<sequence length="693" mass="75056">MSKTHSPSAADAEASVRDAVGGARLAGLPLHLRNLCPEASADFGQNVDKYFKANCTYSADFLTGMNYDQAYKLVHLITDDRDGRIPPNPVAVKLYDFCIDSCFLLRDHLPNGHTQLALHEELQTLFQAHGPLIFGGGDGSPLHLDGKGTLGAMGILIAWDLPETEISGPNYTGSGYYAIYDLIKRKAEESGVTTDKWTCTAMPRGGGEAAALATKLLKESIAGEGSWTGKEGECTKVGGTIDKEGLLGGLGPPKEAAPDPAPEPISPSSSEEPSDAAQGQTATGKWTEEEHERFLEGQRHYGEDWEQLAAHVKTRTRVQVQTHARARVRSAPPSTAEPGIGPWSEEETERFLAGVRLYGEDWEQVATHVGTRTRTQVRHYNYRLPPAVKRKRDSEHTLEYYHEGRWRLGRITSVNPDGTYELEHIPDPTPPPARASGINKAQLRPLTSSYKGSNPSLAAAVAAVEELTTLSAPSPASARRSKAARLAPSASFAVGTAAEYFYDDGWYPGCILSENPDDTFDLSFEATKDYDAGWVHGIERRYLRLPLSASAKPSSKLSAKPSTRPSAKPSAKAAAKASAKASAKVSAPFAPPPREPSRDPPRTPPRASPRARAQPLPSSPFLVNSTVEYLFDNEWHPGRIVGRHPDGTFDLSYGVGKSRGKLDGVTSDQLRVTYTKPKPGNFPKRCKVCASCP</sequence>
<gene>
    <name evidence="9" type="ORF">TeGR_g6261</name>
</gene>
<dbReference type="PANTHER" id="PTHR12802">
    <property type="entry name" value="SWI/SNF COMPLEX-RELATED"/>
    <property type="match status" value="1"/>
</dbReference>
<protein>
    <submittedName>
        <fullName evidence="9">Uncharacterized protein</fullName>
    </submittedName>
</protein>
<keyword evidence="10" id="KW-1185">Reference proteome</keyword>
<dbReference type="SMART" id="SM00717">
    <property type="entry name" value="SANT"/>
    <property type="match status" value="2"/>
</dbReference>
<dbReference type="InterPro" id="IPR017930">
    <property type="entry name" value="Myb_dom"/>
</dbReference>
<feature type="domain" description="HTH myb-type" evidence="8">
    <location>
        <begin position="341"/>
        <end position="388"/>
    </location>
</feature>
<feature type="compositionally biased region" description="Low complexity" evidence="5">
    <location>
        <begin position="266"/>
        <end position="277"/>
    </location>
</feature>
<dbReference type="SUPFAM" id="SSF46689">
    <property type="entry name" value="Homeodomain-like"/>
    <property type="match status" value="1"/>
</dbReference>
<keyword evidence="2" id="KW-0238">DNA-binding</keyword>
<feature type="domain" description="SANT" evidence="7">
    <location>
        <begin position="338"/>
        <end position="389"/>
    </location>
</feature>
<dbReference type="PROSITE" id="PS51293">
    <property type="entry name" value="SANT"/>
    <property type="match status" value="2"/>
</dbReference>
<evidence type="ECO:0000256" key="2">
    <source>
        <dbReference type="ARBA" id="ARBA00023125"/>
    </source>
</evidence>
<dbReference type="InterPro" id="IPR017884">
    <property type="entry name" value="SANT_dom"/>
</dbReference>
<dbReference type="PROSITE" id="PS50090">
    <property type="entry name" value="MYB_LIKE"/>
    <property type="match status" value="2"/>
</dbReference>
<accession>A0ABQ6N8S6</accession>
<proteinExistence type="predicted"/>
<evidence type="ECO:0000256" key="1">
    <source>
        <dbReference type="ARBA" id="ARBA00023015"/>
    </source>
</evidence>
<keyword evidence="1" id="KW-0805">Transcription regulation</keyword>
<evidence type="ECO:0000259" key="8">
    <source>
        <dbReference type="PROSITE" id="PS51294"/>
    </source>
</evidence>
<evidence type="ECO:0000256" key="5">
    <source>
        <dbReference type="SAM" id="MobiDB-lite"/>
    </source>
</evidence>
<dbReference type="Gene3D" id="1.10.10.60">
    <property type="entry name" value="Homeodomain-like"/>
    <property type="match status" value="2"/>
</dbReference>